<dbReference type="Proteomes" id="UP000694930">
    <property type="component" value="Chromosome 4"/>
</dbReference>
<dbReference type="RefSeq" id="XP_015072521.1">
    <property type="nucleotide sequence ID" value="XM_015217035.1"/>
</dbReference>
<dbReference type="PANTHER" id="PTHR33223">
    <property type="entry name" value="CCHC-TYPE DOMAIN-CONTAINING PROTEIN"/>
    <property type="match status" value="1"/>
</dbReference>
<feature type="compositionally biased region" description="Low complexity" evidence="1">
    <location>
        <begin position="14"/>
        <end position="30"/>
    </location>
</feature>
<evidence type="ECO:0000256" key="1">
    <source>
        <dbReference type="SAM" id="MobiDB-lite"/>
    </source>
</evidence>
<feature type="region of interest" description="Disordered" evidence="1">
    <location>
        <begin position="250"/>
        <end position="295"/>
    </location>
</feature>
<name>A0ABM1GKV7_SOLPN</name>
<organism evidence="3 4">
    <name type="scientific">Solanum pennellii</name>
    <name type="common">Tomato</name>
    <name type="synonym">Lycopersicon pennellii</name>
    <dbReference type="NCBI Taxonomy" id="28526"/>
    <lineage>
        <taxon>Eukaryota</taxon>
        <taxon>Viridiplantae</taxon>
        <taxon>Streptophyta</taxon>
        <taxon>Embryophyta</taxon>
        <taxon>Tracheophyta</taxon>
        <taxon>Spermatophyta</taxon>
        <taxon>Magnoliopsida</taxon>
        <taxon>eudicotyledons</taxon>
        <taxon>Gunneridae</taxon>
        <taxon>Pentapetalae</taxon>
        <taxon>asterids</taxon>
        <taxon>lamiids</taxon>
        <taxon>Solanales</taxon>
        <taxon>Solanaceae</taxon>
        <taxon>Solanoideae</taxon>
        <taxon>Solaneae</taxon>
        <taxon>Solanum</taxon>
        <taxon>Solanum subgen. Lycopersicon</taxon>
    </lineage>
</organism>
<feature type="compositionally biased region" description="Basic residues" evidence="1">
    <location>
        <begin position="286"/>
        <end position="295"/>
    </location>
</feature>
<dbReference type="InterPro" id="IPR005162">
    <property type="entry name" value="Retrotrans_gag_dom"/>
</dbReference>
<dbReference type="GeneID" id="107016621"/>
<accession>A0ABM1GKV7</accession>
<protein>
    <submittedName>
        <fullName evidence="4">Uncharacterized protein LOC107016621</fullName>
    </submittedName>
</protein>
<feature type="region of interest" description="Disordered" evidence="1">
    <location>
        <begin position="1"/>
        <end position="30"/>
    </location>
</feature>
<evidence type="ECO:0000259" key="2">
    <source>
        <dbReference type="Pfam" id="PF03732"/>
    </source>
</evidence>
<reference evidence="3" key="1">
    <citation type="journal article" date="2014" name="Nat. Genet.">
        <title>The genome of the stress-tolerant wild tomato species Solanum pennellii.</title>
        <authorList>
            <person name="Bolger A."/>
            <person name="Scossa F."/>
            <person name="Bolger M.E."/>
            <person name="Lanz C."/>
            <person name="Maumus F."/>
            <person name="Tohge T."/>
            <person name="Quesneville H."/>
            <person name="Alseekh S."/>
            <person name="Sorensen I."/>
            <person name="Lichtenstein G."/>
            <person name="Fich E.A."/>
            <person name="Conte M."/>
            <person name="Keller H."/>
            <person name="Schneeberger K."/>
            <person name="Schwacke R."/>
            <person name="Ofner I."/>
            <person name="Vrebalov J."/>
            <person name="Xu Y."/>
            <person name="Osorio S."/>
            <person name="Aflitos S.A."/>
            <person name="Schijlen E."/>
            <person name="Jimenez-Gomez J.M."/>
            <person name="Ryngajllo M."/>
            <person name="Kimura S."/>
            <person name="Kumar R."/>
            <person name="Koenig D."/>
            <person name="Headland L.R."/>
            <person name="Maloof J.N."/>
            <person name="Sinha N."/>
            <person name="van Ham R.C."/>
            <person name="Lankhorst R.K."/>
            <person name="Mao L."/>
            <person name="Vogel A."/>
            <person name="Arsova B."/>
            <person name="Panstruga R."/>
            <person name="Fei Z."/>
            <person name="Rose J.K."/>
            <person name="Zamir D."/>
            <person name="Carrari F."/>
            <person name="Giovannoni J.J."/>
            <person name="Weigel D."/>
            <person name="Usadel B."/>
            <person name="Fernie A.R."/>
        </authorList>
    </citation>
    <scope>NUCLEOTIDE SEQUENCE [LARGE SCALE GENOMIC DNA]</scope>
    <source>
        <strain evidence="3">cv. LA0716</strain>
    </source>
</reference>
<dbReference type="Pfam" id="PF03732">
    <property type="entry name" value="Retrotrans_gag"/>
    <property type="match status" value="1"/>
</dbReference>
<evidence type="ECO:0000313" key="3">
    <source>
        <dbReference type="Proteomes" id="UP000694930"/>
    </source>
</evidence>
<reference evidence="4" key="2">
    <citation type="submission" date="2025-08" db="UniProtKB">
        <authorList>
            <consortium name="RefSeq"/>
        </authorList>
    </citation>
    <scope>IDENTIFICATION</scope>
</reference>
<feature type="domain" description="Retrotransposon gag" evidence="2">
    <location>
        <begin position="131"/>
        <end position="224"/>
    </location>
</feature>
<evidence type="ECO:0000313" key="4">
    <source>
        <dbReference type="RefSeq" id="XP_015072521.1"/>
    </source>
</evidence>
<gene>
    <name evidence="4" type="primary">LOC107016621</name>
</gene>
<dbReference type="PANTHER" id="PTHR33223:SF11">
    <property type="entry name" value="ELEMENT PROTEIN, PUTATIVE-RELATED"/>
    <property type="match status" value="1"/>
</dbReference>
<proteinExistence type="predicted"/>
<sequence length="295" mass="33308">MKTRRNASRRVEEAAAGGNQAPQAPAAGEQVPVNPAALTDGEVRAALVQMAQAITAQAHAITTQAAREGTPSENPHASTMARRLRDFTRMIPPIYFGSRTKEDLQDFVDEVHKILYVIGVNEEEKAELDAYQLKDVAQVWYNMWGDGRAPGEVPITWDVLKSTLLERFFPREQREAKVEEFINLRQGGMLVKEYSLKFVKISKYDSSLVSSSRDKMSRFVTGVSEDLEENCRESMLHDKMDLARLMVHAQQVEESRRRKRGREGKKPRPWDQAGSSTGRSAFGVQKRPKFKKGND</sequence>
<keyword evidence="3" id="KW-1185">Reference proteome</keyword>